<dbReference type="InterPro" id="IPR015433">
    <property type="entry name" value="PI3/4_kinase"/>
</dbReference>
<evidence type="ECO:0000313" key="5">
    <source>
        <dbReference type="Proteomes" id="UP000276133"/>
    </source>
</evidence>
<comment type="caution">
    <text evidence="4">The sequence shown here is derived from an EMBL/GenBank/DDBJ whole genome shotgun (WGS) entry which is preliminary data.</text>
</comment>
<dbReference type="GO" id="GO:0005886">
    <property type="term" value="C:plasma membrane"/>
    <property type="evidence" value="ECO:0007669"/>
    <property type="project" value="TreeGrafter"/>
</dbReference>
<dbReference type="PANTHER" id="PTHR10048">
    <property type="entry name" value="PHOSPHATIDYLINOSITOL KINASE"/>
    <property type="match status" value="1"/>
</dbReference>
<evidence type="ECO:0000259" key="3">
    <source>
        <dbReference type="PROSITE" id="PS50290"/>
    </source>
</evidence>
<dbReference type="InterPro" id="IPR036940">
    <property type="entry name" value="PI3/4_kinase_cat_sf"/>
</dbReference>
<accession>A0A3M7R9L0</accession>
<proteinExistence type="predicted"/>
<reference evidence="4 5" key="1">
    <citation type="journal article" date="2018" name="Sci. Rep.">
        <title>Genomic signatures of local adaptation to the degree of environmental predictability in rotifers.</title>
        <authorList>
            <person name="Franch-Gras L."/>
            <person name="Hahn C."/>
            <person name="Garcia-Roger E.M."/>
            <person name="Carmona M.J."/>
            <person name="Serra M."/>
            <person name="Gomez A."/>
        </authorList>
    </citation>
    <scope>NUCLEOTIDE SEQUENCE [LARGE SCALE GENOMIC DNA]</scope>
    <source>
        <strain evidence="4">HYR1</strain>
    </source>
</reference>
<evidence type="ECO:0000313" key="4">
    <source>
        <dbReference type="EMBL" id="RNA20111.1"/>
    </source>
</evidence>
<keyword evidence="5" id="KW-1185">Reference proteome</keyword>
<organism evidence="4 5">
    <name type="scientific">Brachionus plicatilis</name>
    <name type="common">Marine rotifer</name>
    <name type="synonym">Brachionus muelleri</name>
    <dbReference type="NCBI Taxonomy" id="10195"/>
    <lineage>
        <taxon>Eukaryota</taxon>
        <taxon>Metazoa</taxon>
        <taxon>Spiralia</taxon>
        <taxon>Gnathifera</taxon>
        <taxon>Rotifera</taxon>
        <taxon>Eurotatoria</taxon>
        <taxon>Monogononta</taxon>
        <taxon>Pseudotrocha</taxon>
        <taxon>Ploima</taxon>
        <taxon>Brachionidae</taxon>
        <taxon>Brachionus</taxon>
    </lineage>
</organism>
<dbReference type="Proteomes" id="UP000276133">
    <property type="component" value="Unassembled WGS sequence"/>
</dbReference>
<dbReference type="InterPro" id="IPR011009">
    <property type="entry name" value="Kinase-like_dom_sf"/>
</dbReference>
<keyword evidence="2 4" id="KW-0418">Kinase</keyword>
<dbReference type="GO" id="GO:0016303">
    <property type="term" value="F:1-phosphatidylinositol-3-kinase activity"/>
    <property type="evidence" value="ECO:0007669"/>
    <property type="project" value="TreeGrafter"/>
</dbReference>
<dbReference type="PANTHER" id="PTHR10048:SF14">
    <property type="entry name" value="LD28067P"/>
    <property type="match status" value="1"/>
</dbReference>
<sequence length="127" mass="14726">MNSLQARSNAYLIHQRHDPNFRFQEFIELCCQAFQILRKNHIHLLSIIELMIDSGIPGLSRNAIQYVYRNLMIDLDEDESSNLLKKIIHDSLGKFASINFAIHTLAQPKTVSSSNYFSFVAHIFKYP</sequence>
<dbReference type="Gene3D" id="1.10.1070.11">
    <property type="entry name" value="Phosphatidylinositol 3-/4-kinase, catalytic domain"/>
    <property type="match status" value="1"/>
</dbReference>
<keyword evidence="1" id="KW-0808">Transferase</keyword>
<dbReference type="AlphaFoldDB" id="A0A3M7R9L0"/>
<gene>
    <name evidence="4" type="ORF">BpHYR1_010126</name>
</gene>
<dbReference type="SUPFAM" id="SSF56112">
    <property type="entry name" value="Protein kinase-like (PK-like)"/>
    <property type="match status" value="1"/>
</dbReference>
<dbReference type="GO" id="GO:0016477">
    <property type="term" value="P:cell migration"/>
    <property type="evidence" value="ECO:0007669"/>
    <property type="project" value="TreeGrafter"/>
</dbReference>
<evidence type="ECO:0000256" key="1">
    <source>
        <dbReference type="ARBA" id="ARBA00022679"/>
    </source>
</evidence>
<dbReference type="STRING" id="10195.A0A3M7R9L0"/>
<dbReference type="GO" id="GO:0005737">
    <property type="term" value="C:cytoplasm"/>
    <property type="evidence" value="ECO:0007669"/>
    <property type="project" value="TreeGrafter"/>
</dbReference>
<dbReference type="GO" id="GO:0048015">
    <property type="term" value="P:phosphatidylinositol-mediated signaling"/>
    <property type="evidence" value="ECO:0007669"/>
    <property type="project" value="TreeGrafter"/>
</dbReference>
<protein>
    <submittedName>
        <fullName evidence="4">Phosphatidylinositol 4-phosphate 3-kinase C2 domain-containing subunit alpha-like</fullName>
    </submittedName>
</protein>
<evidence type="ECO:0000256" key="2">
    <source>
        <dbReference type="ARBA" id="ARBA00022777"/>
    </source>
</evidence>
<dbReference type="PROSITE" id="PS50290">
    <property type="entry name" value="PI3_4_KINASE_3"/>
    <property type="match status" value="1"/>
</dbReference>
<dbReference type="InterPro" id="IPR000403">
    <property type="entry name" value="PI3/4_kinase_cat_dom"/>
</dbReference>
<feature type="domain" description="PI3K/PI4K catalytic" evidence="3">
    <location>
        <begin position="1"/>
        <end position="96"/>
    </location>
</feature>
<dbReference type="GO" id="GO:0035005">
    <property type="term" value="F:1-phosphatidylinositol-4-phosphate 3-kinase activity"/>
    <property type="evidence" value="ECO:0007669"/>
    <property type="project" value="TreeGrafter"/>
</dbReference>
<dbReference type="EMBL" id="REGN01003922">
    <property type="protein sequence ID" value="RNA20111.1"/>
    <property type="molecule type" value="Genomic_DNA"/>
</dbReference>
<dbReference type="OrthoDB" id="67688at2759"/>
<name>A0A3M7R9L0_BRAPC</name>
<dbReference type="GO" id="GO:0005942">
    <property type="term" value="C:phosphatidylinositol 3-kinase complex"/>
    <property type="evidence" value="ECO:0007669"/>
    <property type="project" value="TreeGrafter"/>
</dbReference>
<dbReference type="GO" id="GO:0043491">
    <property type="term" value="P:phosphatidylinositol 3-kinase/protein kinase B signal transduction"/>
    <property type="evidence" value="ECO:0007669"/>
    <property type="project" value="TreeGrafter"/>
</dbReference>